<evidence type="ECO:0000259" key="2">
    <source>
        <dbReference type="PROSITE" id="PS51898"/>
    </source>
</evidence>
<reference evidence="3 4" key="1">
    <citation type="submission" date="2019-06" db="EMBL/GenBank/DDBJ databases">
        <title>Draft genome sequences of 15 bacterial species constituting the stable defined intestinal microbiota of the GM15 gnotobiotic mouse model.</title>
        <authorList>
            <person name="Elie C."/>
            <person name="Mathieu A."/>
            <person name="Saliou A."/>
            <person name="Darnaud M."/>
            <person name="Leulier F."/>
            <person name="Tamellini A."/>
        </authorList>
    </citation>
    <scope>NUCLEOTIDE SEQUENCE [LARGE SCALE GENOMIC DNA]</scope>
    <source>
        <strain evidence="3 4">JM4-15</strain>
    </source>
</reference>
<dbReference type="InterPro" id="IPR050090">
    <property type="entry name" value="Tyrosine_recombinase_XerCD"/>
</dbReference>
<dbReference type="AlphaFoldDB" id="A0A845SXR5"/>
<dbReference type="Pfam" id="PF00589">
    <property type="entry name" value="Phage_integrase"/>
    <property type="match status" value="1"/>
</dbReference>
<organism evidence="3 4">
    <name type="scientific">Anaerotruncus colihominis</name>
    <dbReference type="NCBI Taxonomy" id="169435"/>
    <lineage>
        <taxon>Bacteria</taxon>
        <taxon>Bacillati</taxon>
        <taxon>Bacillota</taxon>
        <taxon>Clostridia</taxon>
        <taxon>Eubacteriales</taxon>
        <taxon>Oscillospiraceae</taxon>
        <taxon>Anaerotruncus</taxon>
    </lineage>
</organism>
<dbReference type="PANTHER" id="PTHR30349:SF64">
    <property type="entry name" value="PROPHAGE INTEGRASE INTD-RELATED"/>
    <property type="match status" value="1"/>
</dbReference>
<dbReference type="CDD" id="cd01189">
    <property type="entry name" value="INT_ICEBs1_C_like"/>
    <property type="match status" value="1"/>
</dbReference>
<comment type="caution">
    <text evidence="3">The sequence shown here is derived from an EMBL/GenBank/DDBJ whole genome shotgun (WGS) entry which is preliminary data.</text>
</comment>
<sequence length="293" mass="33236">MAIPFMSVILFTEAPIISKNCFPKIFDKGNRVKTTEQQNLWKRAVLLGCSFLFPADGKEGRDLSEENRTSDGLEQSLDSGINTGLAAQEEPPACVEMDTATTIRQWQTTLISNPADYSETYLKTVHNQVSAIFNFACKYYRLPENPARICGSIGKKNADCMLFWTVDEFKRFIEAVSDKIVSTTIFNLLFWSGMRSGEMLALTLNDFDFDESTVSISKNYARLDNEDLILEPKTPKSKRKVALPPFLCDLVKSYAEKLVDYKPSERLGHEDIKTTLQTYSHLYPNKQGEVYVK</sequence>
<dbReference type="Gene3D" id="1.10.443.10">
    <property type="entry name" value="Intergrase catalytic core"/>
    <property type="match status" value="1"/>
</dbReference>
<dbReference type="EMBL" id="VIQT01000010">
    <property type="protein sequence ID" value="NDO39264.1"/>
    <property type="molecule type" value="Genomic_DNA"/>
</dbReference>
<dbReference type="PROSITE" id="PS51898">
    <property type="entry name" value="TYR_RECOMBINASE"/>
    <property type="match status" value="1"/>
</dbReference>
<evidence type="ECO:0000256" key="1">
    <source>
        <dbReference type="ARBA" id="ARBA00023172"/>
    </source>
</evidence>
<dbReference type="PANTHER" id="PTHR30349">
    <property type="entry name" value="PHAGE INTEGRASE-RELATED"/>
    <property type="match status" value="1"/>
</dbReference>
<name>A0A845SXR5_9FIRM</name>
<dbReference type="GO" id="GO:0003677">
    <property type="term" value="F:DNA binding"/>
    <property type="evidence" value="ECO:0007669"/>
    <property type="project" value="InterPro"/>
</dbReference>
<dbReference type="GO" id="GO:0015074">
    <property type="term" value="P:DNA integration"/>
    <property type="evidence" value="ECO:0007669"/>
    <property type="project" value="InterPro"/>
</dbReference>
<accession>A0A845SXR5</accession>
<dbReference type="Proteomes" id="UP000462501">
    <property type="component" value="Unassembled WGS sequence"/>
</dbReference>
<dbReference type="GO" id="GO:0006310">
    <property type="term" value="P:DNA recombination"/>
    <property type="evidence" value="ECO:0007669"/>
    <property type="project" value="UniProtKB-KW"/>
</dbReference>
<evidence type="ECO:0000313" key="3">
    <source>
        <dbReference type="EMBL" id="NDO39264.1"/>
    </source>
</evidence>
<dbReference type="SUPFAM" id="SSF56349">
    <property type="entry name" value="DNA breaking-rejoining enzymes"/>
    <property type="match status" value="1"/>
</dbReference>
<dbReference type="InterPro" id="IPR002104">
    <property type="entry name" value="Integrase_catalytic"/>
</dbReference>
<proteinExistence type="predicted"/>
<dbReference type="InterPro" id="IPR013762">
    <property type="entry name" value="Integrase-like_cat_sf"/>
</dbReference>
<gene>
    <name evidence="3" type="ORF">FMM72_08325</name>
</gene>
<evidence type="ECO:0000313" key="4">
    <source>
        <dbReference type="Proteomes" id="UP000462501"/>
    </source>
</evidence>
<feature type="domain" description="Tyr recombinase" evidence="2">
    <location>
        <begin position="159"/>
        <end position="293"/>
    </location>
</feature>
<keyword evidence="1" id="KW-0233">DNA recombination</keyword>
<protein>
    <submittedName>
        <fullName evidence="3">Site-specific integrase</fullName>
    </submittedName>
</protein>
<dbReference type="InterPro" id="IPR011010">
    <property type="entry name" value="DNA_brk_join_enz"/>
</dbReference>